<dbReference type="EMBL" id="JBHUMZ010000021">
    <property type="protein sequence ID" value="MFD2639129.1"/>
    <property type="molecule type" value="Genomic_DNA"/>
</dbReference>
<sequence length="142" mass="17397">MKINFTKKQYKQLLDLAFLGEFFGNGTRMPDERDKAIHDIYQYVLSFADRFQMDDLIEYEGKFDEYMPTREFEEQLEEYINKYDNDSFWEELPAKLAKRDIDRSGETFENGDDYMRRLFEIEAKYEEEFEKHGINRLYIKEK</sequence>
<evidence type="ECO:0000313" key="1">
    <source>
        <dbReference type="EMBL" id="MFD2639129.1"/>
    </source>
</evidence>
<organism evidence="1 2">
    <name type="scientific">Piscibacillus salipiscarius</name>
    <dbReference type="NCBI Taxonomy" id="299480"/>
    <lineage>
        <taxon>Bacteria</taxon>
        <taxon>Bacillati</taxon>
        <taxon>Bacillota</taxon>
        <taxon>Bacilli</taxon>
        <taxon>Bacillales</taxon>
        <taxon>Bacillaceae</taxon>
        <taxon>Piscibacillus</taxon>
    </lineage>
</organism>
<comment type="caution">
    <text evidence="1">The sequence shown here is derived from an EMBL/GenBank/DDBJ whole genome shotgun (WGS) entry which is preliminary data.</text>
</comment>
<name>A0ABW5QAU3_9BACI</name>
<protein>
    <submittedName>
        <fullName evidence="1">Uncharacterized protein</fullName>
    </submittedName>
</protein>
<proteinExistence type="predicted"/>
<accession>A0ABW5QAU3</accession>
<keyword evidence="2" id="KW-1185">Reference proteome</keyword>
<evidence type="ECO:0000313" key="2">
    <source>
        <dbReference type="Proteomes" id="UP001597452"/>
    </source>
</evidence>
<gene>
    <name evidence="1" type="ORF">ACFSW4_09660</name>
</gene>
<dbReference type="RefSeq" id="WP_054751929.1">
    <property type="nucleotide sequence ID" value="NZ_JBHUMZ010000021.1"/>
</dbReference>
<reference evidence="2" key="1">
    <citation type="journal article" date="2019" name="Int. J. Syst. Evol. Microbiol.">
        <title>The Global Catalogue of Microorganisms (GCM) 10K type strain sequencing project: providing services to taxonomists for standard genome sequencing and annotation.</title>
        <authorList>
            <consortium name="The Broad Institute Genomics Platform"/>
            <consortium name="The Broad Institute Genome Sequencing Center for Infectious Disease"/>
            <person name="Wu L."/>
            <person name="Ma J."/>
        </authorList>
    </citation>
    <scope>NUCLEOTIDE SEQUENCE [LARGE SCALE GENOMIC DNA]</scope>
    <source>
        <strain evidence="2">TISTR 1571</strain>
    </source>
</reference>
<dbReference type="Proteomes" id="UP001597452">
    <property type="component" value="Unassembled WGS sequence"/>
</dbReference>